<comment type="caution">
    <text evidence="1">The sequence shown here is derived from an EMBL/GenBank/DDBJ whole genome shotgun (WGS) entry which is preliminary data.</text>
</comment>
<reference evidence="2" key="1">
    <citation type="journal article" date="2023" name="Nat. Plants">
        <title>Single-cell RNA sequencing provides a high-resolution roadmap for understanding the multicellular compartmentation of specialized metabolism.</title>
        <authorList>
            <person name="Sun S."/>
            <person name="Shen X."/>
            <person name="Li Y."/>
            <person name="Li Y."/>
            <person name="Wang S."/>
            <person name="Li R."/>
            <person name="Zhang H."/>
            <person name="Shen G."/>
            <person name="Guo B."/>
            <person name="Wei J."/>
            <person name="Xu J."/>
            <person name="St-Pierre B."/>
            <person name="Chen S."/>
            <person name="Sun C."/>
        </authorList>
    </citation>
    <scope>NUCLEOTIDE SEQUENCE [LARGE SCALE GENOMIC DNA]</scope>
</reference>
<proteinExistence type="predicted"/>
<name>A0ACC0A7Z0_CATRO</name>
<dbReference type="Proteomes" id="UP001060085">
    <property type="component" value="Linkage Group LG06"/>
</dbReference>
<accession>A0ACC0A7Z0</accession>
<dbReference type="EMBL" id="CM044706">
    <property type="protein sequence ID" value="KAI5656934.1"/>
    <property type="molecule type" value="Genomic_DNA"/>
</dbReference>
<gene>
    <name evidence="1" type="ORF">M9H77_25727</name>
</gene>
<sequence>MTGISNGDSLVGIIVSSEKDAFKLYNDHAFRMGFSIRKENQKFRIGCNTKYMKQFYCYKRRKKCDKRKEEKAYTEVDVRTCYKEMIEFRFNDEVRWTVIKYEDTVTVPEFEFYWRRHTVVYNENTLSISYTCKMLSEVGILYSHCLRVFNILCAESILDKYILKRWTKYVDVSGSSSGIGDARKENEGRSSGIKDPIGRRAKGVHKVRKEGIAEIKYNQARGKRKSTLMRASRVKTNVQLSMTNEDLGKDFEYSNNLKRIWAHLHTCAKVSSSYGTSASSSWNFFIQVYNCDNQGGYNELINKVEYGSK</sequence>
<protein>
    <submittedName>
        <fullName evidence="1">Uncharacterized protein</fullName>
    </submittedName>
</protein>
<organism evidence="1 2">
    <name type="scientific">Catharanthus roseus</name>
    <name type="common">Madagascar periwinkle</name>
    <name type="synonym">Vinca rosea</name>
    <dbReference type="NCBI Taxonomy" id="4058"/>
    <lineage>
        <taxon>Eukaryota</taxon>
        <taxon>Viridiplantae</taxon>
        <taxon>Streptophyta</taxon>
        <taxon>Embryophyta</taxon>
        <taxon>Tracheophyta</taxon>
        <taxon>Spermatophyta</taxon>
        <taxon>Magnoliopsida</taxon>
        <taxon>eudicotyledons</taxon>
        <taxon>Gunneridae</taxon>
        <taxon>Pentapetalae</taxon>
        <taxon>asterids</taxon>
        <taxon>lamiids</taxon>
        <taxon>Gentianales</taxon>
        <taxon>Apocynaceae</taxon>
        <taxon>Rauvolfioideae</taxon>
        <taxon>Vinceae</taxon>
        <taxon>Catharanthinae</taxon>
        <taxon>Catharanthus</taxon>
    </lineage>
</organism>
<keyword evidence="2" id="KW-1185">Reference proteome</keyword>
<evidence type="ECO:0000313" key="2">
    <source>
        <dbReference type="Proteomes" id="UP001060085"/>
    </source>
</evidence>
<evidence type="ECO:0000313" key="1">
    <source>
        <dbReference type="EMBL" id="KAI5656934.1"/>
    </source>
</evidence>